<sequence>MSGDGVSLNSFRLIRFNLLTLLLYVELDQSLFVESPWSLVPGKKSELIMIASPFMNVQQITVRSPPRCFFYVVSPLNPGRNPFRGISPIRMQICRRSCPASLVG</sequence>
<feature type="signal peptide" evidence="1">
    <location>
        <begin position="1"/>
        <end position="27"/>
    </location>
</feature>
<name>A0A8X6GLE2_TRICU</name>
<organism evidence="2 3">
    <name type="scientific">Trichonephila clavata</name>
    <name type="common">Joro spider</name>
    <name type="synonym">Nephila clavata</name>
    <dbReference type="NCBI Taxonomy" id="2740835"/>
    <lineage>
        <taxon>Eukaryota</taxon>
        <taxon>Metazoa</taxon>
        <taxon>Ecdysozoa</taxon>
        <taxon>Arthropoda</taxon>
        <taxon>Chelicerata</taxon>
        <taxon>Arachnida</taxon>
        <taxon>Araneae</taxon>
        <taxon>Araneomorphae</taxon>
        <taxon>Entelegynae</taxon>
        <taxon>Araneoidea</taxon>
        <taxon>Nephilidae</taxon>
        <taxon>Trichonephila</taxon>
    </lineage>
</organism>
<proteinExistence type="predicted"/>
<reference evidence="2" key="1">
    <citation type="submission" date="2020-07" db="EMBL/GenBank/DDBJ databases">
        <title>Multicomponent nature underlies the extraordinary mechanical properties of spider dragline silk.</title>
        <authorList>
            <person name="Kono N."/>
            <person name="Nakamura H."/>
            <person name="Mori M."/>
            <person name="Yoshida Y."/>
            <person name="Ohtoshi R."/>
            <person name="Malay A.D."/>
            <person name="Moran D.A.P."/>
            <person name="Tomita M."/>
            <person name="Numata K."/>
            <person name="Arakawa K."/>
        </authorList>
    </citation>
    <scope>NUCLEOTIDE SEQUENCE</scope>
</reference>
<evidence type="ECO:0000256" key="1">
    <source>
        <dbReference type="SAM" id="SignalP"/>
    </source>
</evidence>
<protein>
    <submittedName>
        <fullName evidence="2">Uncharacterized protein</fullName>
    </submittedName>
</protein>
<dbReference type="Proteomes" id="UP000887116">
    <property type="component" value="Unassembled WGS sequence"/>
</dbReference>
<gene>
    <name evidence="2" type="ORF">TNCT_659531</name>
</gene>
<dbReference type="AlphaFoldDB" id="A0A8X6GLE2"/>
<keyword evidence="3" id="KW-1185">Reference proteome</keyword>
<accession>A0A8X6GLE2</accession>
<evidence type="ECO:0000313" key="2">
    <source>
        <dbReference type="EMBL" id="GFQ84943.1"/>
    </source>
</evidence>
<feature type="chain" id="PRO_5036459549" evidence="1">
    <location>
        <begin position="28"/>
        <end position="104"/>
    </location>
</feature>
<evidence type="ECO:0000313" key="3">
    <source>
        <dbReference type="Proteomes" id="UP000887116"/>
    </source>
</evidence>
<keyword evidence="1" id="KW-0732">Signal</keyword>
<comment type="caution">
    <text evidence="2">The sequence shown here is derived from an EMBL/GenBank/DDBJ whole genome shotgun (WGS) entry which is preliminary data.</text>
</comment>
<dbReference type="EMBL" id="BMAO01022841">
    <property type="protein sequence ID" value="GFQ84943.1"/>
    <property type="molecule type" value="Genomic_DNA"/>
</dbReference>